<protein>
    <submittedName>
        <fullName evidence="2">Uncharacterized protein</fullName>
    </submittedName>
</protein>
<evidence type="ECO:0000313" key="2">
    <source>
        <dbReference type="EMBL" id="KAB2015188.1"/>
    </source>
</evidence>
<dbReference type="OrthoDB" id="10561567at2759"/>
<organism evidence="2 3">
    <name type="scientific">Gossypium barbadense</name>
    <name type="common">Sea Island cotton</name>
    <name type="synonym">Hibiscus barbadensis</name>
    <dbReference type="NCBI Taxonomy" id="3634"/>
    <lineage>
        <taxon>Eukaryota</taxon>
        <taxon>Viridiplantae</taxon>
        <taxon>Streptophyta</taxon>
        <taxon>Embryophyta</taxon>
        <taxon>Tracheophyta</taxon>
        <taxon>Spermatophyta</taxon>
        <taxon>Magnoliopsida</taxon>
        <taxon>eudicotyledons</taxon>
        <taxon>Gunneridae</taxon>
        <taxon>Pentapetalae</taxon>
        <taxon>rosids</taxon>
        <taxon>malvids</taxon>
        <taxon>Malvales</taxon>
        <taxon>Malvaceae</taxon>
        <taxon>Malvoideae</taxon>
        <taxon>Gossypium</taxon>
    </lineage>
</organism>
<dbReference type="AlphaFoldDB" id="A0A5J5Q7Z5"/>
<evidence type="ECO:0000256" key="1">
    <source>
        <dbReference type="SAM" id="MobiDB-lite"/>
    </source>
</evidence>
<sequence length="89" mass="9592">MQFSFLSVHQPPPLLLISVSLALPPNSSLVISSSLPNLHFEETPKSSFPILSRNHDIPSSTLTNAANGSLSRPMPSACAVPTKSLARWR</sequence>
<accession>A0A5J5Q7Z5</accession>
<dbReference type="Proteomes" id="UP000327439">
    <property type="component" value="Chromosome D08"/>
</dbReference>
<proteinExistence type="predicted"/>
<reference evidence="3" key="1">
    <citation type="journal article" date="2020" name="Nat. Genet.">
        <title>Genomic diversifications of five Gossypium allopolyploid species and their impact on cotton improvement.</title>
        <authorList>
            <person name="Chen Z.J."/>
            <person name="Sreedasyam A."/>
            <person name="Ando A."/>
            <person name="Song Q."/>
            <person name="De Santiago L.M."/>
            <person name="Hulse-Kemp A.M."/>
            <person name="Ding M."/>
            <person name="Ye W."/>
            <person name="Kirkbride R.C."/>
            <person name="Jenkins J."/>
            <person name="Plott C."/>
            <person name="Lovell J."/>
            <person name="Lin Y.M."/>
            <person name="Vaughn R."/>
            <person name="Liu B."/>
            <person name="Simpson S."/>
            <person name="Scheffler B.E."/>
            <person name="Wen L."/>
            <person name="Saski C.A."/>
            <person name="Grover C.E."/>
            <person name="Hu G."/>
            <person name="Conover J.L."/>
            <person name="Carlson J.W."/>
            <person name="Shu S."/>
            <person name="Boston L.B."/>
            <person name="Williams M."/>
            <person name="Peterson D.G."/>
            <person name="McGee K."/>
            <person name="Jones D.C."/>
            <person name="Wendel J.F."/>
            <person name="Stelly D.M."/>
            <person name="Grimwood J."/>
            <person name="Schmutz J."/>
        </authorList>
    </citation>
    <scope>NUCLEOTIDE SEQUENCE [LARGE SCALE GENOMIC DNA]</scope>
    <source>
        <strain evidence="3">cv. 3-79</strain>
    </source>
</reference>
<feature type="region of interest" description="Disordered" evidence="1">
    <location>
        <begin position="64"/>
        <end position="89"/>
    </location>
</feature>
<name>A0A5J5Q7Z5_GOSBA</name>
<gene>
    <name evidence="2" type="ORF">ES319_D08G007200v1</name>
</gene>
<evidence type="ECO:0000313" key="3">
    <source>
        <dbReference type="Proteomes" id="UP000327439"/>
    </source>
</evidence>
<dbReference type="EMBL" id="CM018222">
    <property type="protein sequence ID" value="KAB2015188.1"/>
    <property type="molecule type" value="Genomic_DNA"/>
</dbReference>
<keyword evidence="3" id="KW-1185">Reference proteome</keyword>